<keyword evidence="5" id="KW-0001">2Fe-2S</keyword>
<dbReference type="Pfam" id="PF01794">
    <property type="entry name" value="Ferric_reduct"/>
    <property type="match status" value="1"/>
</dbReference>
<organism evidence="16 17">
    <name type="scientific">Candidatus Phosphoribacter hodrii</name>
    <dbReference type="NCBI Taxonomy" id="2953743"/>
    <lineage>
        <taxon>Bacteria</taxon>
        <taxon>Bacillati</taxon>
        <taxon>Actinomycetota</taxon>
        <taxon>Actinomycetes</taxon>
        <taxon>Micrococcales</taxon>
        <taxon>Dermatophilaceae</taxon>
        <taxon>Candidatus Phosphoribacter</taxon>
    </lineage>
</organism>
<comment type="cofactor">
    <cofactor evidence="1">
        <name>FAD</name>
        <dbReference type="ChEBI" id="CHEBI:57692"/>
    </cofactor>
</comment>
<keyword evidence="6" id="KW-0479">Metal-binding</keyword>
<feature type="transmembrane region" description="Helical" evidence="14">
    <location>
        <begin position="112"/>
        <end position="133"/>
    </location>
</feature>
<evidence type="ECO:0000256" key="12">
    <source>
        <dbReference type="ARBA" id="ARBA00023136"/>
    </source>
</evidence>
<evidence type="ECO:0000256" key="14">
    <source>
        <dbReference type="SAM" id="Phobius"/>
    </source>
</evidence>
<keyword evidence="12 14" id="KW-0472">Membrane</keyword>
<keyword evidence="4 14" id="KW-0812">Transmembrane</keyword>
<comment type="caution">
    <text evidence="16">The sequence shown here is derived from an EMBL/GenBank/DDBJ whole genome shotgun (WGS) entry which is preliminary data.</text>
</comment>
<evidence type="ECO:0000256" key="1">
    <source>
        <dbReference type="ARBA" id="ARBA00001974"/>
    </source>
</evidence>
<dbReference type="Gene3D" id="2.40.30.10">
    <property type="entry name" value="Translation factors"/>
    <property type="match status" value="1"/>
</dbReference>
<dbReference type="Pfam" id="PF00175">
    <property type="entry name" value="NAD_binding_1"/>
    <property type="match status" value="1"/>
</dbReference>
<dbReference type="CDD" id="cd06198">
    <property type="entry name" value="FNR_like_3"/>
    <property type="match status" value="1"/>
</dbReference>
<dbReference type="GO" id="GO:0051537">
    <property type="term" value="F:2 iron, 2 sulfur cluster binding"/>
    <property type="evidence" value="ECO:0007669"/>
    <property type="project" value="UniProtKB-KW"/>
</dbReference>
<dbReference type="AlphaFoldDB" id="A0A935CD27"/>
<reference evidence="16 17" key="1">
    <citation type="submission" date="2020-10" db="EMBL/GenBank/DDBJ databases">
        <title>Connecting structure to function with the recovery of over 1000 high-quality activated sludge metagenome-assembled genomes encoding full-length rRNA genes using long-read sequencing.</title>
        <authorList>
            <person name="Singleton C.M."/>
            <person name="Petriglieri F."/>
            <person name="Kristensen J.M."/>
            <person name="Kirkegaard R.H."/>
            <person name="Michaelsen T.Y."/>
            <person name="Andersen M.H."/>
            <person name="Karst S.M."/>
            <person name="Dueholm M.S."/>
            <person name="Nielsen P.H."/>
            <person name="Albertsen M."/>
        </authorList>
    </citation>
    <scope>NUCLEOTIDE SEQUENCE [LARGE SCALE GENOMIC DNA]</scope>
    <source>
        <strain evidence="16">AalE_18-Q3-R2-46_BAT3C.188</strain>
    </source>
</reference>
<dbReference type="GO" id="GO:0016020">
    <property type="term" value="C:membrane"/>
    <property type="evidence" value="ECO:0007669"/>
    <property type="project" value="UniProtKB-SubCell"/>
</dbReference>
<keyword evidence="9" id="KW-0560">Oxidoreductase</keyword>
<feature type="region of interest" description="Disordered" evidence="13">
    <location>
        <begin position="1"/>
        <end position="27"/>
    </location>
</feature>
<evidence type="ECO:0000256" key="9">
    <source>
        <dbReference type="ARBA" id="ARBA00023002"/>
    </source>
</evidence>
<dbReference type="InterPro" id="IPR017938">
    <property type="entry name" value="Riboflavin_synthase-like_b-brl"/>
</dbReference>
<keyword evidence="3" id="KW-0285">Flavoprotein</keyword>
<dbReference type="GO" id="GO:0016491">
    <property type="term" value="F:oxidoreductase activity"/>
    <property type="evidence" value="ECO:0007669"/>
    <property type="project" value="UniProtKB-KW"/>
</dbReference>
<dbReference type="PROSITE" id="PS51384">
    <property type="entry name" value="FAD_FR"/>
    <property type="match status" value="1"/>
</dbReference>
<dbReference type="PANTHER" id="PTHR47354">
    <property type="entry name" value="NADH OXIDOREDUCTASE HCR"/>
    <property type="match status" value="1"/>
</dbReference>
<evidence type="ECO:0000256" key="10">
    <source>
        <dbReference type="ARBA" id="ARBA00023004"/>
    </source>
</evidence>
<feature type="transmembrane region" description="Helical" evidence="14">
    <location>
        <begin position="153"/>
        <end position="173"/>
    </location>
</feature>
<gene>
    <name evidence="16" type="ORF">IPF40_04480</name>
</gene>
<evidence type="ECO:0000259" key="15">
    <source>
        <dbReference type="PROSITE" id="PS51384"/>
    </source>
</evidence>
<evidence type="ECO:0000256" key="11">
    <source>
        <dbReference type="ARBA" id="ARBA00023014"/>
    </source>
</evidence>
<dbReference type="Gene3D" id="3.40.50.80">
    <property type="entry name" value="Nucleotide-binding domain of ferredoxin-NADP reductase (FNR) module"/>
    <property type="match status" value="1"/>
</dbReference>
<protein>
    <submittedName>
        <fullName evidence="16">Ferredoxin reductase family protein</fullName>
    </submittedName>
</protein>
<evidence type="ECO:0000256" key="6">
    <source>
        <dbReference type="ARBA" id="ARBA00022723"/>
    </source>
</evidence>
<evidence type="ECO:0000256" key="2">
    <source>
        <dbReference type="ARBA" id="ARBA00004141"/>
    </source>
</evidence>
<evidence type="ECO:0000313" key="17">
    <source>
        <dbReference type="Proteomes" id="UP000718281"/>
    </source>
</evidence>
<keyword evidence="7" id="KW-0274">FAD</keyword>
<dbReference type="InterPro" id="IPR039261">
    <property type="entry name" value="FNR_nucleotide-bd"/>
</dbReference>
<evidence type="ECO:0000256" key="13">
    <source>
        <dbReference type="SAM" id="MobiDB-lite"/>
    </source>
</evidence>
<dbReference type="GO" id="GO:0050660">
    <property type="term" value="F:flavin adenine dinucleotide binding"/>
    <property type="evidence" value="ECO:0007669"/>
    <property type="project" value="TreeGrafter"/>
</dbReference>
<keyword evidence="11" id="KW-0411">Iron-sulfur</keyword>
<feature type="transmembrane region" description="Helical" evidence="14">
    <location>
        <begin position="185"/>
        <end position="204"/>
    </location>
</feature>
<proteinExistence type="predicted"/>
<sequence length="476" mass="52295">MSAATITPAHHGTAAGQPPARRPVGVPRTPQWWRDAAGTFTWLTMLFVVALWVRNGGIQEFRSLAGGLSTLGRVTGMVSAQLLLIQVLLMARIPMVERSYGQDELARRHRLVGLWSFNLMWAHLVLIWLGYAASSGAGLWGTIVDLVLNYPGMLLALAGMVALCMVVVTSFRASRAALRYESWHLLHLYAYLGVGLALPHQLWTGQDFVGNLAATAFWWTLWGAAIACTLTWRVGLPIWRTMRHRLVVERVYPEGPGVTSVVVSGRDLDRLPVGAGQFFQWRFLGNPGASRAHPYSLSAAPDGRSLRITAAHLGDGSAALANLKPGSRVMIEGPYGRLHGGVRRRRKVLLIASGIGVTPMRALLEELPQGPGDITLVYRAREQTDLIFTDELLALARARGARVFTVMGRRTTRRPSWLPESAAHLSDVDALRHLVPDLADHDVYVCGNPQWMDRVEEAALAGGVPEANIHVERFVY</sequence>
<dbReference type="GO" id="GO:0046872">
    <property type="term" value="F:metal ion binding"/>
    <property type="evidence" value="ECO:0007669"/>
    <property type="project" value="UniProtKB-KW"/>
</dbReference>
<dbReference type="SUPFAM" id="SSF52343">
    <property type="entry name" value="Ferredoxin reductase-like, C-terminal NADP-linked domain"/>
    <property type="match status" value="1"/>
</dbReference>
<evidence type="ECO:0000313" key="16">
    <source>
        <dbReference type="EMBL" id="MBK6300332.1"/>
    </source>
</evidence>
<comment type="subcellular location">
    <subcellularLocation>
        <location evidence="2">Membrane</location>
        <topology evidence="2">Multi-pass membrane protein</topology>
    </subcellularLocation>
</comment>
<evidence type="ECO:0000256" key="7">
    <source>
        <dbReference type="ARBA" id="ARBA00022827"/>
    </source>
</evidence>
<evidence type="ECO:0000256" key="3">
    <source>
        <dbReference type="ARBA" id="ARBA00022630"/>
    </source>
</evidence>
<dbReference type="InterPro" id="IPR017927">
    <property type="entry name" value="FAD-bd_FR_type"/>
</dbReference>
<evidence type="ECO:0000256" key="5">
    <source>
        <dbReference type="ARBA" id="ARBA00022714"/>
    </source>
</evidence>
<dbReference type="InterPro" id="IPR013130">
    <property type="entry name" value="Fe3_Rdtase_TM_dom"/>
</dbReference>
<dbReference type="EMBL" id="JADIXZ010000003">
    <property type="protein sequence ID" value="MBK6300332.1"/>
    <property type="molecule type" value="Genomic_DNA"/>
</dbReference>
<feature type="transmembrane region" description="Helical" evidence="14">
    <location>
        <begin position="32"/>
        <end position="53"/>
    </location>
</feature>
<dbReference type="SUPFAM" id="SSF63380">
    <property type="entry name" value="Riboflavin synthase domain-like"/>
    <property type="match status" value="1"/>
</dbReference>
<keyword evidence="10" id="KW-0408">Iron</keyword>
<evidence type="ECO:0000256" key="4">
    <source>
        <dbReference type="ARBA" id="ARBA00022692"/>
    </source>
</evidence>
<dbReference type="InterPro" id="IPR001433">
    <property type="entry name" value="OxRdtase_FAD/NAD-bd"/>
</dbReference>
<feature type="transmembrane region" description="Helical" evidence="14">
    <location>
        <begin position="73"/>
        <end position="91"/>
    </location>
</feature>
<accession>A0A935CD27</accession>
<evidence type="ECO:0000256" key="8">
    <source>
        <dbReference type="ARBA" id="ARBA00022989"/>
    </source>
</evidence>
<dbReference type="Proteomes" id="UP000718281">
    <property type="component" value="Unassembled WGS sequence"/>
</dbReference>
<name>A0A935CD27_9MICO</name>
<dbReference type="InterPro" id="IPR050415">
    <property type="entry name" value="MRET"/>
</dbReference>
<feature type="transmembrane region" description="Helical" evidence="14">
    <location>
        <begin position="216"/>
        <end position="236"/>
    </location>
</feature>
<dbReference type="PANTHER" id="PTHR47354:SF8">
    <property type="entry name" value="1,2-PHENYLACETYL-COA EPOXIDASE, SUBUNIT E"/>
    <property type="match status" value="1"/>
</dbReference>
<feature type="domain" description="FAD-binding FR-type" evidence="15">
    <location>
        <begin position="241"/>
        <end position="341"/>
    </location>
</feature>
<keyword evidence="8 14" id="KW-1133">Transmembrane helix</keyword>